<gene>
    <name evidence="2" type="ORF">EVAR_13508_1</name>
</gene>
<sequence length="105" mass="11929">MPHKLTDFEAKHVQAPPNQNPRSTHYGENSYPDPVLDPTRDLVGFSFAYGSNSEISNPIRSDIIQYDELRLEWRQQQTYSSLAIIATFFTRCPSTCIGPALLDLK</sequence>
<dbReference type="EMBL" id="BGZK01000245">
    <property type="protein sequence ID" value="GBP31388.1"/>
    <property type="molecule type" value="Genomic_DNA"/>
</dbReference>
<protein>
    <submittedName>
        <fullName evidence="2">Uncharacterized protein</fullName>
    </submittedName>
</protein>
<organism evidence="2 3">
    <name type="scientific">Eumeta variegata</name>
    <name type="common">Bagworm moth</name>
    <name type="synonym">Eumeta japonica</name>
    <dbReference type="NCBI Taxonomy" id="151549"/>
    <lineage>
        <taxon>Eukaryota</taxon>
        <taxon>Metazoa</taxon>
        <taxon>Ecdysozoa</taxon>
        <taxon>Arthropoda</taxon>
        <taxon>Hexapoda</taxon>
        <taxon>Insecta</taxon>
        <taxon>Pterygota</taxon>
        <taxon>Neoptera</taxon>
        <taxon>Endopterygota</taxon>
        <taxon>Lepidoptera</taxon>
        <taxon>Glossata</taxon>
        <taxon>Ditrysia</taxon>
        <taxon>Tineoidea</taxon>
        <taxon>Psychidae</taxon>
        <taxon>Oiketicinae</taxon>
        <taxon>Eumeta</taxon>
    </lineage>
</organism>
<evidence type="ECO:0000256" key="1">
    <source>
        <dbReference type="SAM" id="MobiDB-lite"/>
    </source>
</evidence>
<feature type="region of interest" description="Disordered" evidence="1">
    <location>
        <begin position="1"/>
        <end position="32"/>
    </location>
</feature>
<comment type="caution">
    <text evidence="2">The sequence shown here is derived from an EMBL/GenBank/DDBJ whole genome shotgun (WGS) entry which is preliminary data.</text>
</comment>
<dbReference type="AlphaFoldDB" id="A0A4C1UY51"/>
<keyword evidence="3" id="KW-1185">Reference proteome</keyword>
<dbReference type="Proteomes" id="UP000299102">
    <property type="component" value="Unassembled WGS sequence"/>
</dbReference>
<name>A0A4C1UY51_EUMVA</name>
<proteinExistence type="predicted"/>
<accession>A0A4C1UY51</accession>
<evidence type="ECO:0000313" key="3">
    <source>
        <dbReference type="Proteomes" id="UP000299102"/>
    </source>
</evidence>
<reference evidence="2 3" key="1">
    <citation type="journal article" date="2019" name="Commun. Biol.">
        <title>The bagworm genome reveals a unique fibroin gene that provides high tensile strength.</title>
        <authorList>
            <person name="Kono N."/>
            <person name="Nakamura H."/>
            <person name="Ohtoshi R."/>
            <person name="Tomita M."/>
            <person name="Numata K."/>
            <person name="Arakawa K."/>
        </authorList>
    </citation>
    <scope>NUCLEOTIDE SEQUENCE [LARGE SCALE GENOMIC DNA]</scope>
</reference>
<feature type="compositionally biased region" description="Polar residues" evidence="1">
    <location>
        <begin position="16"/>
        <end position="27"/>
    </location>
</feature>
<evidence type="ECO:0000313" key="2">
    <source>
        <dbReference type="EMBL" id="GBP31388.1"/>
    </source>
</evidence>
<feature type="compositionally biased region" description="Basic and acidic residues" evidence="1">
    <location>
        <begin position="1"/>
        <end position="12"/>
    </location>
</feature>